<dbReference type="EMBL" id="VCMV01000029">
    <property type="protein sequence ID" value="KAB0265755.1"/>
    <property type="molecule type" value="Genomic_DNA"/>
</dbReference>
<dbReference type="RefSeq" id="WP_150946744.1">
    <property type="nucleotide sequence ID" value="NZ_VCMV01000029.1"/>
</dbReference>
<dbReference type="Pfam" id="PF07238">
    <property type="entry name" value="PilZ"/>
    <property type="match status" value="1"/>
</dbReference>
<organism evidence="2 3">
    <name type="scientific">Microvirga brassicacearum</name>
    <dbReference type="NCBI Taxonomy" id="2580413"/>
    <lineage>
        <taxon>Bacteria</taxon>
        <taxon>Pseudomonadati</taxon>
        <taxon>Pseudomonadota</taxon>
        <taxon>Alphaproteobacteria</taxon>
        <taxon>Hyphomicrobiales</taxon>
        <taxon>Methylobacteriaceae</taxon>
        <taxon>Microvirga</taxon>
    </lineage>
</organism>
<proteinExistence type="predicted"/>
<accession>A0A5N3P7U4</accession>
<dbReference type="OrthoDB" id="7210926at2"/>
<evidence type="ECO:0000259" key="1">
    <source>
        <dbReference type="Pfam" id="PF07238"/>
    </source>
</evidence>
<gene>
    <name evidence="2" type="ORF">FEZ63_17255</name>
</gene>
<protein>
    <submittedName>
        <fullName evidence="2">PilZ domain-containing protein</fullName>
    </submittedName>
</protein>
<dbReference type="InterPro" id="IPR009875">
    <property type="entry name" value="PilZ_domain"/>
</dbReference>
<feature type="domain" description="PilZ" evidence="1">
    <location>
        <begin position="3"/>
        <end position="83"/>
    </location>
</feature>
<dbReference type="SUPFAM" id="SSF141371">
    <property type="entry name" value="PilZ domain-like"/>
    <property type="match status" value="1"/>
</dbReference>
<dbReference type="Gene3D" id="2.40.10.220">
    <property type="entry name" value="predicted glycosyltransferase like domains"/>
    <property type="match status" value="1"/>
</dbReference>
<dbReference type="AlphaFoldDB" id="A0A5N3P7U4"/>
<name>A0A5N3P7U4_9HYPH</name>
<comment type="caution">
    <text evidence="2">The sequence shown here is derived from an EMBL/GenBank/DDBJ whole genome shotgun (WGS) entry which is preliminary data.</text>
</comment>
<dbReference type="Proteomes" id="UP000325684">
    <property type="component" value="Unassembled WGS sequence"/>
</dbReference>
<dbReference type="GO" id="GO:0035438">
    <property type="term" value="F:cyclic-di-GMP binding"/>
    <property type="evidence" value="ECO:0007669"/>
    <property type="project" value="InterPro"/>
</dbReference>
<sequence length="148" mass="16142">MTNRHQPRTRTLLEARVVFNDRFSLIECTVRDLSDSGAQIAFAHPVTLPSQLELEIPKKGISTRARVAWSNGKTHGLTFISAADEKASSTFPALLAEPESPEMSSPQDASITSSALNIQNVLAEARNHIAQIAGVPADKIRLKLEIDQ</sequence>
<reference evidence="2 3" key="1">
    <citation type="journal article" date="2019" name="Microorganisms">
        <title>Genome Insights into the Novel Species Microvirga brassicacearum, a Rapeseed Endophyte with Biotechnological Potential.</title>
        <authorList>
            <person name="Jimenez-Gomez A."/>
            <person name="Saati-Santamaria Z."/>
            <person name="Igual J.M."/>
            <person name="Rivas R."/>
            <person name="Mateos P.F."/>
            <person name="Garcia-Fraile P."/>
        </authorList>
    </citation>
    <scope>NUCLEOTIDE SEQUENCE [LARGE SCALE GENOMIC DNA]</scope>
    <source>
        <strain evidence="2 3">CDVBN77</strain>
    </source>
</reference>
<evidence type="ECO:0000313" key="2">
    <source>
        <dbReference type="EMBL" id="KAB0265755.1"/>
    </source>
</evidence>
<keyword evidence="3" id="KW-1185">Reference proteome</keyword>
<evidence type="ECO:0000313" key="3">
    <source>
        <dbReference type="Proteomes" id="UP000325684"/>
    </source>
</evidence>